<accession>A0A2G1XCI6</accession>
<evidence type="ECO:0000313" key="2">
    <source>
        <dbReference type="EMBL" id="PHQ48967.1"/>
    </source>
</evidence>
<dbReference type="Gene3D" id="1.10.287.1060">
    <property type="entry name" value="ESAT-6-like"/>
    <property type="match status" value="1"/>
</dbReference>
<comment type="caution">
    <text evidence="2">The sequence shown here is derived from an EMBL/GenBank/DDBJ whole genome shotgun (WGS) entry which is preliminary data.</text>
</comment>
<evidence type="ECO:0000313" key="4">
    <source>
        <dbReference type="Proteomes" id="UP000222531"/>
    </source>
</evidence>
<proteinExistence type="inferred from homology"/>
<sequence length="91" mass="10340">MEITYSGVIEAAGQVKSTADTIHTQLQDLNARVLEAVSHWDGETRQAFHERHRNWDNNVDHMHNTLLDIAKAMKQAAHDYKANDKAQAGRF</sequence>
<dbReference type="Proteomes" id="UP000222531">
    <property type="component" value="Unassembled WGS sequence"/>
</dbReference>
<dbReference type="RefSeq" id="WP_099197483.1">
    <property type="nucleotide sequence ID" value="NZ_JBIRXA010000030.1"/>
</dbReference>
<evidence type="ECO:0000313" key="3">
    <source>
        <dbReference type="EMBL" id="PHQ53418.1"/>
    </source>
</evidence>
<reference evidence="2 4" key="1">
    <citation type="journal article" date="2017" name="Biochemistry">
        <title>Identification of the Biosynthetic Pathway for the Antibiotic Bicyclomycin.</title>
        <authorList>
            <person name="Patteson J."/>
            <person name="Cai W."/>
            <person name="Johnson R.A."/>
            <person name="Santa Maria K."/>
            <person name="Li B."/>
        </authorList>
    </citation>
    <scope>NUCLEOTIDE SEQUENCE [LARGE SCALE GENOMIC DNA]</scope>
    <source>
        <strain evidence="2 4">ATCC 21532</strain>
    </source>
</reference>
<dbReference type="InterPro" id="IPR010310">
    <property type="entry name" value="T7SS_ESAT-6-like"/>
</dbReference>
<organism evidence="2 4">
    <name type="scientific">Streptomyces cinnamoneus</name>
    <name type="common">Streptoverticillium cinnamoneum</name>
    <dbReference type="NCBI Taxonomy" id="53446"/>
    <lineage>
        <taxon>Bacteria</taxon>
        <taxon>Bacillati</taxon>
        <taxon>Actinomycetota</taxon>
        <taxon>Actinomycetes</taxon>
        <taxon>Kitasatosporales</taxon>
        <taxon>Streptomycetaceae</taxon>
        <taxon>Streptomyces</taxon>
        <taxon>Streptomyces cinnamoneus group</taxon>
    </lineage>
</organism>
<dbReference type="EMBL" id="NHZO01000013">
    <property type="protein sequence ID" value="PHQ53418.1"/>
    <property type="molecule type" value="Genomic_DNA"/>
</dbReference>
<gene>
    <name evidence="3" type="ORF">BLA24_01150</name>
    <name evidence="2" type="ORF">BLA24_22950</name>
</gene>
<name>A0A2G1XCI6_STRCJ</name>
<keyword evidence="4" id="KW-1185">Reference proteome</keyword>
<dbReference type="SUPFAM" id="SSF140453">
    <property type="entry name" value="EsxAB dimer-like"/>
    <property type="match status" value="1"/>
</dbReference>
<evidence type="ECO:0000256" key="1">
    <source>
        <dbReference type="RuleBase" id="RU362001"/>
    </source>
</evidence>
<dbReference type="NCBIfam" id="TIGR03930">
    <property type="entry name" value="WXG100_ESAT6"/>
    <property type="match status" value="1"/>
</dbReference>
<dbReference type="EMBL" id="NHZO01000154">
    <property type="protein sequence ID" value="PHQ48967.1"/>
    <property type="molecule type" value="Genomic_DNA"/>
</dbReference>
<dbReference type="OrthoDB" id="3192437at2"/>
<protein>
    <recommendedName>
        <fullName evidence="1">ESAT-6-like protein</fullName>
    </recommendedName>
</protein>
<dbReference type="InterPro" id="IPR036689">
    <property type="entry name" value="ESAT-6-like_sf"/>
</dbReference>
<dbReference type="AlphaFoldDB" id="A0A2G1XCI6"/>
<dbReference type="Pfam" id="PF06013">
    <property type="entry name" value="WXG100"/>
    <property type="match status" value="1"/>
</dbReference>
<comment type="similarity">
    <text evidence="1">Belongs to the WXG100 family.</text>
</comment>